<name>A0ABQ9CQ16_9PASS</name>
<protein>
    <recommendedName>
        <fullName evidence="1">Reverse transcriptase domain-containing protein</fullName>
    </recommendedName>
</protein>
<sequence>MDSFTKGKSCLTNLIAFCDGMAGQVEEGMLSTLTSARLLTLSPITSSQVSSGHGADECTVRWIKNCLNGRAQGIMIRGIESSWRPAVSGIPQGSTLVPALFSLFVNDVDKGMECTMRKIADDRKLGRVAGKPEGCAAIQWDLDSLKNWAERNPMRLNKDKCRVLHLGKNNPKYQYRLGANLLDNSPAEKDLAVLMDNKFSTSWQCVIVS</sequence>
<feature type="domain" description="Reverse transcriptase" evidence="1">
    <location>
        <begin position="1"/>
        <end position="181"/>
    </location>
</feature>
<dbReference type="InterPro" id="IPR000477">
    <property type="entry name" value="RT_dom"/>
</dbReference>
<dbReference type="Pfam" id="PF00078">
    <property type="entry name" value="RVT_1"/>
    <property type="match status" value="1"/>
</dbReference>
<evidence type="ECO:0000313" key="3">
    <source>
        <dbReference type="Proteomes" id="UP001145742"/>
    </source>
</evidence>
<evidence type="ECO:0000259" key="1">
    <source>
        <dbReference type="PROSITE" id="PS50878"/>
    </source>
</evidence>
<gene>
    <name evidence="2" type="ORF">WISP_147329</name>
</gene>
<dbReference type="Proteomes" id="UP001145742">
    <property type="component" value="Unassembled WGS sequence"/>
</dbReference>
<keyword evidence="3" id="KW-1185">Reference proteome</keyword>
<dbReference type="PROSITE" id="PS50878">
    <property type="entry name" value="RT_POL"/>
    <property type="match status" value="1"/>
</dbReference>
<dbReference type="EMBL" id="WHWB01034789">
    <property type="protein sequence ID" value="KAJ7404092.1"/>
    <property type="molecule type" value="Genomic_DNA"/>
</dbReference>
<reference evidence="2" key="1">
    <citation type="submission" date="2019-10" db="EMBL/GenBank/DDBJ databases">
        <authorList>
            <person name="Soares A.E.R."/>
            <person name="Aleixo A."/>
            <person name="Schneider P."/>
            <person name="Miyaki C.Y."/>
            <person name="Schneider M.P."/>
            <person name="Mello C."/>
            <person name="Vasconcelos A.T.R."/>
        </authorList>
    </citation>
    <scope>NUCLEOTIDE SEQUENCE</scope>
    <source>
        <tissue evidence="2">Muscle</tissue>
    </source>
</reference>
<comment type="caution">
    <text evidence="2">The sequence shown here is derived from an EMBL/GenBank/DDBJ whole genome shotgun (WGS) entry which is preliminary data.</text>
</comment>
<organism evidence="2 3">
    <name type="scientific">Willisornis vidua</name>
    <name type="common">Xingu scale-backed antbird</name>
    <dbReference type="NCBI Taxonomy" id="1566151"/>
    <lineage>
        <taxon>Eukaryota</taxon>
        <taxon>Metazoa</taxon>
        <taxon>Chordata</taxon>
        <taxon>Craniata</taxon>
        <taxon>Vertebrata</taxon>
        <taxon>Euteleostomi</taxon>
        <taxon>Archelosauria</taxon>
        <taxon>Archosauria</taxon>
        <taxon>Dinosauria</taxon>
        <taxon>Saurischia</taxon>
        <taxon>Theropoda</taxon>
        <taxon>Coelurosauria</taxon>
        <taxon>Aves</taxon>
        <taxon>Neognathae</taxon>
        <taxon>Neoaves</taxon>
        <taxon>Telluraves</taxon>
        <taxon>Australaves</taxon>
        <taxon>Passeriformes</taxon>
        <taxon>Thamnophilidae</taxon>
        <taxon>Willisornis</taxon>
    </lineage>
</organism>
<evidence type="ECO:0000313" key="2">
    <source>
        <dbReference type="EMBL" id="KAJ7404092.1"/>
    </source>
</evidence>
<accession>A0ABQ9CQ16</accession>
<proteinExistence type="predicted"/>
<dbReference type="PRINTS" id="PR01345">
    <property type="entry name" value="CERVTRCPTASE"/>
</dbReference>
<dbReference type="PANTHER" id="PTHR33332">
    <property type="entry name" value="REVERSE TRANSCRIPTASE DOMAIN-CONTAINING PROTEIN"/>
    <property type="match status" value="1"/>
</dbReference>